<organism evidence="1 2">
    <name type="scientific">Zymoseptoria tritici ST99CH_1A5</name>
    <dbReference type="NCBI Taxonomy" id="1276529"/>
    <lineage>
        <taxon>Eukaryota</taxon>
        <taxon>Fungi</taxon>
        <taxon>Dikarya</taxon>
        <taxon>Ascomycota</taxon>
        <taxon>Pezizomycotina</taxon>
        <taxon>Dothideomycetes</taxon>
        <taxon>Dothideomycetidae</taxon>
        <taxon>Mycosphaerellales</taxon>
        <taxon>Mycosphaerellaceae</taxon>
        <taxon>Zymoseptoria</taxon>
    </lineage>
</organism>
<evidence type="ECO:0000313" key="1">
    <source>
        <dbReference type="EMBL" id="SMY21716.1"/>
    </source>
</evidence>
<gene>
    <name evidence="1" type="ORF">ZT1A5_G3154</name>
</gene>
<protein>
    <submittedName>
        <fullName evidence="1">Uncharacterized protein</fullName>
    </submittedName>
</protein>
<sequence>MAADNEPVVGESLIRNEPQLELEPISTAVIVPLLFPRPPPYLKTYLDSLSPKELFNILAKQHTPGCRTDHLRESLCQDGGPPDPLTSFGALRLHAAGEAVFWQEECDEVHSPDWYPAHIAATQQPATLLHPGPTTVGSTSLTENALNVLDPYDRSDDARSKVRRDGRAIQRPNSYIPERALSPRVSRSGRRTVLEERTKPGSSDLVAPGYLIDSFENAFVDTCAGNFISVEYLRQHGLVTTIAHTKRMVHRADGSSFSTEGVACLPWMFNNEHRTHMVDFDVLASKYCNHAITLGGKFLSTTRTLTDFADRLVRKLRTTLTPRVSFQGGGQLRMVGSCVGRQTAALPDTGSDISLMSPTFASDLELDIDTSKKHCVIVELPGGRYVRTQGLVRHVEWRFGVRSAFEDRHFLDFHIMDGLPSDVLLDCDFLLNTNAFGEHEDSLIELDYDEFDGIHDLFCNVRLVEKTKGLLHRLKNKLSDAESPEADAQATGIDATTSLLDEVEMILKSNRTQQEKEAVIETLQYVAVLNKGISGLTRRLRSTPIALPTIVTSSK</sequence>
<proteinExistence type="predicted"/>
<evidence type="ECO:0000313" key="2">
    <source>
        <dbReference type="Proteomes" id="UP000215453"/>
    </source>
</evidence>
<reference evidence="1 2" key="1">
    <citation type="submission" date="2016-10" db="EMBL/GenBank/DDBJ databases">
        <authorList>
            <person name="Varghese N."/>
        </authorList>
    </citation>
    <scope>NUCLEOTIDE SEQUENCE [LARGE SCALE GENOMIC DNA]</scope>
</reference>
<dbReference type="Proteomes" id="UP000215453">
    <property type="component" value="Chromosome 2"/>
</dbReference>
<dbReference type="EMBL" id="LT882677">
    <property type="protein sequence ID" value="SMY21716.1"/>
    <property type="molecule type" value="Genomic_DNA"/>
</dbReference>
<dbReference type="AlphaFoldDB" id="A0A1Y6LB62"/>
<name>A0A1Y6LB62_ZYMTR</name>
<dbReference type="CDD" id="cd00303">
    <property type="entry name" value="retropepsin_like"/>
    <property type="match status" value="2"/>
</dbReference>
<dbReference type="InterPro" id="IPR021109">
    <property type="entry name" value="Peptidase_aspartic_dom_sf"/>
</dbReference>
<accession>A0A1Y6LB62</accession>
<dbReference type="Gene3D" id="2.40.70.10">
    <property type="entry name" value="Acid Proteases"/>
    <property type="match status" value="2"/>
</dbReference>